<sequence length="144" mass="16018">MKRNTEVLVAAAEAIAATEPGWDDEMRVAYDRQAEARYYGRSLAATGVGRGIRYDNTEGSDPIVLSRYARPGLPVLADDIDVLGVRLLESSAGLLGRRPMVYARIVDDDAVLVDEIVSWWGVLLGLSRRQLPIRIRQLQALRHM</sequence>
<keyword evidence="2" id="KW-1185">Reference proteome</keyword>
<dbReference type="Proteomes" id="UP001523369">
    <property type="component" value="Unassembled WGS sequence"/>
</dbReference>
<accession>A0ABT1DFM6</accession>
<proteinExistence type="predicted"/>
<dbReference type="RefSeq" id="WP_253235429.1">
    <property type="nucleotide sequence ID" value="NZ_JAMYJR010000001.1"/>
</dbReference>
<comment type="caution">
    <text evidence="1">The sequence shown here is derived from an EMBL/GenBank/DDBJ whole genome shotgun (WGS) entry which is preliminary data.</text>
</comment>
<dbReference type="EMBL" id="JAMYJR010000001">
    <property type="protein sequence ID" value="MCO8269293.1"/>
    <property type="molecule type" value="Genomic_DNA"/>
</dbReference>
<evidence type="ECO:0000313" key="1">
    <source>
        <dbReference type="EMBL" id="MCO8269293.1"/>
    </source>
</evidence>
<name>A0ABT1DFM6_9ACTN</name>
<organism evidence="1 2">
    <name type="scientific">Paractinoplanes aksuensis</name>
    <dbReference type="NCBI Taxonomy" id="2939490"/>
    <lineage>
        <taxon>Bacteria</taxon>
        <taxon>Bacillati</taxon>
        <taxon>Actinomycetota</taxon>
        <taxon>Actinomycetes</taxon>
        <taxon>Micromonosporales</taxon>
        <taxon>Micromonosporaceae</taxon>
        <taxon>Paractinoplanes</taxon>
    </lineage>
</organism>
<protein>
    <submittedName>
        <fullName evidence="1">Uncharacterized protein</fullName>
    </submittedName>
</protein>
<gene>
    <name evidence="1" type="ORF">M1L60_01665</name>
</gene>
<evidence type="ECO:0000313" key="2">
    <source>
        <dbReference type="Proteomes" id="UP001523369"/>
    </source>
</evidence>
<reference evidence="1 2" key="1">
    <citation type="submission" date="2022-06" db="EMBL/GenBank/DDBJ databases">
        <title>New Species of the Genus Actinoplanes, ActinopZanes ferrugineus.</title>
        <authorList>
            <person name="Ding P."/>
        </authorList>
    </citation>
    <scope>NUCLEOTIDE SEQUENCE [LARGE SCALE GENOMIC DNA]</scope>
    <source>
        <strain evidence="1 2">TRM88003</strain>
    </source>
</reference>